<dbReference type="PROSITE" id="PS50005">
    <property type="entry name" value="TPR"/>
    <property type="match status" value="6"/>
</dbReference>
<dbReference type="Gene3D" id="1.25.40.10">
    <property type="entry name" value="Tetratricopeptide repeat domain"/>
    <property type="match status" value="2"/>
</dbReference>
<evidence type="ECO:0000256" key="1">
    <source>
        <dbReference type="PROSITE-ProRule" id="PRU00339"/>
    </source>
</evidence>
<dbReference type="SUPFAM" id="SSF48452">
    <property type="entry name" value="TPR-like"/>
    <property type="match status" value="2"/>
</dbReference>
<dbReference type="PROSITE" id="PS50293">
    <property type="entry name" value="TPR_REGION"/>
    <property type="match status" value="1"/>
</dbReference>
<feature type="repeat" description="TPR" evidence="1">
    <location>
        <begin position="286"/>
        <end position="319"/>
    </location>
</feature>
<protein>
    <recommendedName>
        <fullName evidence="2">CHAT domain-containing protein</fullName>
    </recommendedName>
</protein>
<feature type="domain" description="CHAT" evidence="2">
    <location>
        <begin position="511"/>
        <end position="788"/>
    </location>
</feature>
<dbReference type="AlphaFoldDB" id="A0A2N6KK88"/>
<dbReference type="PANTHER" id="PTHR10098:SF108">
    <property type="entry name" value="TETRATRICOPEPTIDE REPEAT PROTEIN 28"/>
    <property type="match status" value="1"/>
</dbReference>
<gene>
    <name evidence="3" type="ORF">CEN50_04450</name>
</gene>
<dbReference type="RefSeq" id="WP_102171628.1">
    <property type="nucleotide sequence ID" value="NZ_NMQA01000048.1"/>
</dbReference>
<feature type="repeat" description="TPR" evidence="1">
    <location>
        <begin position="246"/>
        <end position="279"/>
    </location>
</feature>
<dbReference type="InterPro" id="IPR019734">
    <property type="entry name" value="TPR_rpt"/>
</dbReference>
<reference evidence="3 4" key="1">
    <citation type="submission" date="2017-07" db="EMBL/GenBank/DDBJ databases">
        <title>Genomes of Fischerella (Mastigocladus) sp. strains.</title>
        <authorList>
            <person name="Miller S.R."/>
        </authorList>
    </citation>
    <scope>NUCLEOTIDE SEQUENCE [LARGE SCALE GENOMIC DNA]</scope>
    <source>
        <strain evidence="3 4">CCMEE 5268</strain>
    </source>
</reference>
<comment type="caution">
    <text evidence="3">The sequence shown here is derived from an EMBL/GenBank/DDBJ whole genome shotgun (WGS) entry which is preliminary data.</text>
</comment>
<feature type="repeat" description="TPR" evidence="1">
    <location>
        <begin position="86"/>
        <end position="119"/>
    </location>
</feature>
<sequence>MFRRIKYHIFVILVLFFGGLSANFPVSTASMQTAQMQTTPERREEALRLLEVGVKQLEGGDYQQALTTFTQALAITKAIDDKILQGRTINNIGYAYEGLGQYSKALDTYQQALAIRQSINDEAGVGVTLNNIGVLYDNLGQYALALESYKQALDIAKKFHKKEREAATISNMGSVHKHLAQYSQALTLYEQALKIQEDIKAEADQGITLNNIGSIHDQQGNYPEALKAYQQALAIHRRIGDKSMESTTLNNIGQVYTNQGQYQQALALYESALTIVRQIGYRAMEGNLLNNIAFVYDNLGQYPKALDFYQQALAIRKEIGDKLGQGVTLNNIGFAYIVQRQFPEAEKHLFAAIDVWESMRSRLTDDQKISIFEPQAATYRFLQQALIAQNKNNMALEIAERGRAKAFVELLRARLSPNPEFQPQVTIPNIKQIQQVAWQQKATLVEYSVNKSQLYIWVVKPNGEMKFQQKDLTSLNTPLKEFVENSRLAIGVGGRGINVVPNNRKQQEHFYQLYQLLIEPIASYLPTNPEEHVIFIPHESLFLVPFPALRDTNGKYLIEKHTIITAPAIQILELRHQQRQNHKATDVLVVGNPTMPKVGVPPAQLRSLPGAEKEAKTIAQFFKTKALIGKEATKTNVLQSISRAKIIHLATHGLLDGFGERVPGAVVLAPTSSLRQQGTDGLLRTTEIVDLKLNADLVVLSACDTGRGNITGDGVIGLSRALLGAGARSVVVSLWSVPDTPTAELMTEFYRQWLSYPNKAKALRNAMLVTMKKHPEPKNWAAFTLIGEAN</sequence>
<keyword evidence="1" id="KW-0802">TPR repeat</keyword>
<evidence type="ECO:0000313" key="3">
    <source>
        <dbReference type="EMBL" id="PMB00108.1"/>
    </source>
</evidence>
<feature type="repeat" description="TPR" evidence="1">
    <location>
        <begin position="166"/>
        <end position="199"/>
    </location>
</feature>
<dbReference type="Proteomes" id="UP000235025">
    <property type="component" value="Unassembled WGS sequence"/>
</dbReference>
<proteinExistence type="predicted"/>
<evidence type="ECO:0000259" key="2">
    <source>
        <dbReference type="Pfam" id="PF12770"/>
    </source>
</evidence>
<organism evidence="3 4">
    <name type="scientific">Fischerella thermalis CCMEE 5268</name>
    <dbReference type="NCBI Taxonomy" id="2019662"/>
    <lineage>
        <taxon>Bacteria</taxon>
        <taxon>Bacillati</taxon>
        <taxon>Cyanobacteriota</taxon>
        <taxon>Cyanophyceae</taxon>
        <taxon>Nostocales</taxon>
        <taxon>Hapalosiphonaceae</taxon>
        <taxon>Fischerella</taxon>
    </lineage>
</organism>
<dbReference type="Pfam" id="PF12770">
    <property type="entry name" value="CHAT"/>
    <property type="match status" value="1"/>
</dbReference>
<feature type="repeat" description="TPR" evidence="1">
    <location>
        <begin position="206"/>
        <end position="239"/>
    </location>
</feature>
<accession>A0A2N6KK88</accession>
<dbReference type="SMART" id="SM00028">
    <property type="entry name" value="TPR"/>
    <property type="match status" value="8"/>
</dbReference>
<feature type="repeat" description="TPR" evidence="1">
    <location>
        <begin position="126"/>
        <end position="159"/>
    </location>
</feature>
<evidence type="ECO:0000313" key="4">
    <source>
        <dbReference type="Proteomes" id="UP000235025"/>
    </source>
</evidence>
<dbReference type="Pfam" id="PF13424">
    <property type="entry name" value="TPR_12"/>
    <property type="match status" value="4"/>
</dbReference>
<dbReference type="InterPro" id="IPR024983">
    <property type="entry name" value="CHAT_dom"/>
</dbReference>
<dbReference type="EMBL" id="NMQA01000048">
    <property type="protein sequence ID" value="PMB00108.1"/>
    <property type="molecule type" value="Genomic_DNA"/>
</dbReference>
<dbReference type="InterPro" id="IPR011990">
    <property type="entry name" value="TPR-like_helical_dom_sf"/>
</dbReference>
<name>A0A2N6KK88_9CYAN</name>
<dbReference type="PANTHER" id="PTHR10098">
    <property type="entry name" value="RAPSYN-RELATED"/>
    <property type="match status" value="1"/>
</dbReference>